<gene>
    <name evidence="2" type="ORF">CFY87_07495</name>
    <name evidence="3" type="ORF">NCTC10851_00834</name>
</gene>
<protein>
    <submittedName>
        <fullName evidence="3">Glyoxalase/bleomycin resistance protein/dioxygenase</fullName>
    </submittedName>
</protein>
<accession>A0A263HD08</accession>
<organism evidence="3 5">
    <name type="scientific">Actinobacillus seminis</name>
    <dbReference type="NCBI Taxonomy" id="722"/>
    <lineage>
        <taxon>Bacteria</taxon>
        <taxon>Pseudomonadati</taxon>
        <taxon>Pseudomonadota</taxon>
        <taxon>Gammaproteobacteria</taxon>
        <taxon>Pasteurellales</taxon>
        <taxon>Pasteurellaceae</taxon>
        <taxon>Actinobacillus</taxon>
    </lineage>
</organism>
<reference evidence="2 4" key="1">
    <citation type="submission" date="2017-07" db="EMBL/GenBank/DDBJ databases">
        <title>Virulence factors identified in Actinobacillus seminis.</title>
        <authorList>
            <person name="Negrete-Abascal E."/>
            <person name="Vaca-Pacheco S."/>
            <person name="Montes-Garcia F."/>
            <person name="Leyto-Gil A.M."/>
            <person name="Fragoso-Garcia E."/>
            <person name="Carvente-Garcia R."/>
            <person name="Perez-Agueros S."/>
            <person name="Castelan-Sanchez H.G."/>
            <person name="Garcia-Molina A."/>
            <person name="Villamar T.E."/>
            <person name="Vazquez-Cruz C."/>
        </authorList>
    </citation>
    <scope>NUCLEOTIDE SEQUENCE [LARGE SCALE GENOMIC DNA]</scope>
    <source>
        <strain evidence="2 4">ATCC 15768</strain>
    </source>
</reference>
<evidence type="ECO:0000313" key="3">
    <source>
        <dbReference type="EMBL" id="SUU35402.1"/>
    </source>
</evidence>
<reference evidence="3 5" key="2">
    <citation type="submission" date="2018-06" db="EMBL/GenBank/DDBJ databases">
        <authorList>
            <consortium name="Pathogen Informatics"/>
            <person name="Doyle S."/>
        </authorList>
    </citation>
    <scope>NUCLEOTIDE SEQUENCE [LARGE SCALE GENOMIC DNA]</scope>
    <source>
        <strain evidence="3 5">NCTC10851</strain>
    </source>
</reference>
<evidence type="ECO:0000259" key="1">
    <source>
        <dbReference type="PROSITE" id="PS51819"/>
    </source>
</evidence>
<keyword evidence="3" id="KW-0560">Oxidoreductase</keyword>
<proteinExistence type="predicted"/>
<name>A0A263HD08_9PAST</name>
<dbReference type="Proteomes" id="UP000215738">
    <property type="component" value="Unassembled WGS sequence"/>
</dbReference>
<dbReference type="InterPro" id="IPR037523">
    <property type="entry name" value="VOC_core"/>
</dbReference>
<dbReference type="Pfam" id="PF00903">
    <property type="entry name" value="Glyoxalase"/>
    <property type="match status" value="1"/>
</dbReference>
<dbReference type="PROSITE" id="PS51819">
    <property type="entry name" value="VOC"/>
    <property type="match status" value="1"/>
</dbReference>
<dbReference type="GO" id="GO:0051213">
    <property type="term" value="F:dioxygenase activity"/>
    <property type="evidence" value="ECO:0007669"/>
    <property type="project" value="UniProtKB-KW"/>
</dbReference>
<dbReference type="InParanoid" id="A0A263HD08"/>
<dbReference type="SUPFAM" id="SSF54593">
    <property type="entry name" value="Glyoxalase/Bleomycin resistance protein/Dihydroxybiphenyl dioxygenase"/>
    <property type="match status" value="1"/>
</dbReference>
<dbReference type="InterPro" id="IPR004360">
    <property type="entry name" value="Glyas_Fos-R_dOase_dom"/>
</dbReference>
<dbReference type="InterPro" id="IPR029068">
    <property type="entry name" value="Glyas_Bleomycin-R_OHBP_Dase"/>
</dbReference>
<dbReference type="EMBL" id="UFSB01000001">
    <property type="protein sequence ID" value="SUU35402.1"/>
    <property type="molecule type" value="Genomic_DNA"/>
</dbReference>
<evidence type="ECO:0000313" key="2">
    <source>
        <dbReference type="EMBL" id="OZN24809.1"/>
    </source>
</evidence>
<dbReference type="Proteomes" id="UP000254507">
    <property type="component" value="Unassembled WGS sequence"/>
</dbReference>
<keyword evidence="3" id="KW-0223">Dioxygenase</keyword>
<dbReference type="OrthoDB" id="9795618at2"/>
<evidence type="ECO:0000313" key="4">
    <source>
        <dbReference type="Proteomes" id="UP000215738"/>
    </source>
</evidence>
<dbReference type="EMBL" id="NLFK01000006">
    <property type="protein sequence ID" value="OZN24809.1"/>
    <property type="molecule type" value="Genomic_DNA"/>
</dbReference>
<feature type="domain" description="VOC" evidence="1">
    <location>
        <begin position="7"/>
        <end position="90"/>
    </location>
</feature>
<evidence type="ECO:0000313" key="5">
    <source>
        <dbReference type="Proteomes" id="UP000254507"/>
    </source>
</evidence>
<dbReference type="Gene3D" id="3.10.180.10">
    <property type="entry name" value="2,3-Dihydroxybiphenyl 1,2-Dioxygenase, domain 1"/>
    <property type="match status" value="1"/>
</dbReference>
<keyword evidence="4" id="KW-1185">Reference proteome</keyword>
<dbReference type="AlphaFoldDB" id="A0A263HD08"/>
<sequence length="90" mass="10673">MELFIKGFHHVALIVSDYERSKHFYTEILGAKVIQETYRAAKQSYKLDPAFAIRILCIILHDQNRLNINYRRQYEKICYSCRRVSAGSLF</sequence>